<dbReference type="EnsemblPlants" id="Pp3c11_2500V3.1">
    <property type="protein sequence ID" value="PAC:32957707.CDS.1"/>
    <property type="gene ID" value="Pp3c11_2500"/>
</dbReference>
<name>A0A2K1JTB6_PHYPA</name>
<accession>A0A2K1JTB6</accession>
<evidence type="ECO:0000313" key="3">
    <source>
        <dbReference type="Proteomes" id="UP000006727"/>
    </source>
</evidence>
<keyword evidence="3" id="KW-1185">Reference proteome</keyword>
<dbReference type="AlphaFoldDB" id="A0A2K1JTB6"/>
<evidence type="ECO:0000313" key="1">
    <source>
        <dbReference type="EMBL" id="PNR44726.1"/>
    </source>
</evidence>
<organism evidence="1">
    <name type="scientific">Physcomitrium patens</name>
    <name type="common">Spreading-leaved earth moss</name>
    <name type="synonym">Physcomitrella patens</name>
    <dbReference type="NCBI Taxonomy" id="3218"/>
    <lineage>
        <taxon>Eukaryota</taxon>
        <taxon>Viridiplantae</taxon>
        <taxon>Streptophyta</taxon>
        <taxon>Embryophyta</taxon>
        <taxon>Bryophyta</taxon>
        <taxon>Bryophytina</taxon>
        <taxon>Bryopsida</taxon>
        <taxon>Funariidae</taxon>
        <taxon>Funariales</taxon>
        <taxon>Funariaceae</taxon>
        <taxon>Physcomitrium</taxon>
    </lineage>
</organism>
<dbReference type="PaxDb" id="3218-PP1S39_276V6.1"/>
<sequence>MRHHDVILQLQMELDTVDGGLEWTVRRYMWREGIRDKDEMDNWGVQHSVTIMQLRLNSELEAITIEN</sequence>
<protein>
    <submittedName>
        <fullName evidence="1 2">Uncharacterized protein</fullName>
    </submittedName>
</protein>
<gene>
    <name evidence="1" type="ORF">PHYPA_014496</name>
</gene>
<reference evidence="1 3" key="2">
    <citation type="journal article" date="2018" name="Plant J.">
        <title>The Physcomitrella patens chromosome-scale assembly reveals moss genome structure and evolution.</title>
        <authorList>
            <person name="Lang D."/>
            <person name="Ullrich K.K."/>
            <person name="Murat F."/>
            <person name="Fuchs J."/>
            <person name="Jenkins J."/>
            <person name="Haas F.B."/>
            <person name="Piednoel M."/>
            <person name="Gundlach H."/>
            <person name="Van Bel M."/>
            <person name="Meyberg R."/>
            <person name="Vives C."/>
            <person name="Morata J."/>
            <person name="Symeonidi A."/>
            <person name="Hiss M."/>
            <person name="Muchero W."/>
            <person name="Kamisugi Y."/>
            <person name="Saleh O."/>
            <person name="Blanc G."/>
            <person name="Decker E.L."/>
            <person name="van Gessel N."/>
            <person name="Grimwood J."/>
            <person name="Hayes R.D."/>
            <person name="Graham S.W."/>
            <person name="Gunter L.E."/>
            <person name="McDaniel S.F."/>
            <person name="Hoernstein S.N.W."/>
            <person name="Larsson A."/>
            <person name="Li F.W."/>
            <person name="Perroud P.F."/>
            <person name="Phillips J."/>
            <person name="Ranjan P."/>
            <person name="Rokshar D.S."/>
            <person name="Rothfels C.J."/>
            <person name="Schneider L."/>
            <person name="Shu S."/>
            <person name="Stevenson D.W."/>
            <person name="Thummler F."/>
            <person name="Tillich M."/>
            <person name="Villarreal Aguilar J.C."/>
            <person name="Widiez T."/>
            <person name="Wong G.K."/>
            <person name="Wymore A."/>
            <person name="Zhang Y."/>
            <person name="Zimmer A.D."/>
            <person name="Quatrano R.S."/>
            <person name="Mayer K.F.X."/>
            <person name="Goodstein D."/>
            <person name="Casacuberta J.M."/>
            <person name="Vandepoele K."/>
            <person name="Reski R."/>
            <person name="Cuming A.C."/>
            <person name="Tuskan G.A."/>
            <person name="Maumus F."/>
            <person name="Salse J."/>
            <person name="Schmutz J."/>
            <person name="Rensing S.A."/>
        </authorList>
    </citation>
    <scope>NUCLEOTIDE SEQUENCE [LARGE SCALE GENOMIC DNA]</scope>
    <source>
        <strain evidence="2 3">cv. Gransden 2004</strain>
    </source>
</reference>
<proteinExistence type="predicted"/>
<dbReference type="EMBL" id="ABEU02000011">
    <property type="protein sequence ID" value="PNR44726.1"/>
    <property type="molecule type" value="Genomic_DNA"/>
</dbReference>
<evidence type="ECO:0000313" key="2">
    <source>
        <dbReference type="EnsemblPlants" id="PAC:32957707.CDS.1"/>
    </source>
</evidence>
<dbReference type="InParanoid" id="A0A2K1JTB6"/>
<dbReference type="Proteomes" id="UP000006727">
    <property type="component" value="Chromosome 11"/>
</dbReference>
<reference evidence="2" key="3">
    <citation type="submission" date="2020-12" db="UniProtKB">
        <authorList>
            <consortium name="EnsemblPlants"/>
        </authorList>
    </citation>
    <scope>IDENTIFICATION</scope>
</reference>
<reference evidence="1 3" key="1">
    <citation type="journal article" date="2008" name="Science">
        <title>The Physcomitrella genome reveals evolutionary insights into the conquest of land by plants.</title>
        <authorList>
            <person name="Rensing S."/>
            <person name="Lang D."/>
            <person name="Zimmer A."/>
            <person name="Terry A."/>
            <person name="Salamov A."/>
            <person name="Shapiro H."/>
            <person name="Nishiyama T."/>
            <person name="Perroud P.-F."/>
            <person name="Lindquist E."/>
            <person name="Kamisugi Y."/>
            <person name="Tanahashi T."/>
            <person name="Sakakibara K."/>
            <person name="Fujita T."/>
            <person name="Oishi K."/>
            <person name="Shin-I T."/>
            <person name="Kuroki Y."/>
            <person name="Toyoda A."/>
            <person name="Suzuki Y."/>
            <person name="Hashimoto A."/>
            <person name="Yamaguchi K."/>
            <person name="Sugano A."/>
            <person name="Kohara Y."/>
            <person name="Fujiyama A."/>
            <person name="Anterola A."/>
            <person name="Aoki S."/>
            <person name="Ashton N."/>
            <person name="Barbazuk W.B."/>
            <person name="Barker E."/>
            <person name="Bennetzen J."/>
            <person name="Bezanilla M."/>
            <person name="Blankenship R."/>
            <person name="Cho S.H."/>
            <person name="Dutcher S."/>
            <person name="Estelle M."/>
            <person name="Fawcett J.A."/>
            <person name="Gundlach H."/>
            <person name="Hanada K."/>
            <person name="Heyl A."/>
            <person name="Hicks K.A."/>
            <person name="Hugh J."/>
            <person name="Lohr M."/>
            <person name="Mayer K."/>
            <person name="Melkozernov A."/>
            <person name="Murata T."/>
            <person name="Nelson D."/>
            <person name="Pils B."/>
            <person name="Prigge M."/>
            <person name="Reiss B."/>
            <person name="Renner T."/>
            <person name="Rombauts S."/>
            <person name="Rushton P."/>
            <person name="Sanderfoot A."/>
            <person name="Schween G."/>
            <person name="Shiu S.-H."/>
            <person name="Stueber K."/>
            <person name="Theodoulou F.L."/>
            <person name="Tu H."/>
            <person name="Van de Peer Y."/>
            <person name="Verrier P.J."/>
            <person name="Waters E."/>
            <person name="Wood A."/>
            <person name="Yang L."/>
            <person name="Cove D."/>
            <person name="Cuming A."/>
            <person name="Hasebe M."/>
            <person name="Lucas S."/>
            <person name="Mishler D.B."/>
            <person name="Reski R."/>
            <person name="Grigoriev I."/>
            <person name="Quatrano R.S."/>
            <person name="Boore J.L."/>
        </authorList>
    </citation>
    <scope>NUCLEOTIDE SEQUENCE [LARGE SCALE GENOMIC DNA]</scope>
    <source>
        <strain evidence="2 3">cv. Gransden 2004</strain>
    </source>
</reference>
<dbReference type="Gramene" id="Pp3c11_2500V3.1">
    <property type="protein sequence ID" value="PAC:32957707.CDS.1"/>
    <property type="gene ID" value="Pp3c11_2500"/>
</dbReference>